<organism evidence="2">
    <name type="scientific">Solanum lycopersicum</name>
    <name type="common">Tomato</name>
    <name type="synonym">Lycopersicon esculentum</name>
    <dbReference type="NCBI Taxonomy" id="4081"/>
    <lineage>
        <taxon>Eukaryota</taxon>
        <taxon>Viridiplantae</taxon>
        <taxon>Streptophyta</taxon>
        <taxon>Embryophyta</taxon>
        <taxon>Tracheophyta</taxon>
        <taxon>Spermatophyta</taxon>
        <taxon>Magnoliopsida</taxon>
        <taxon>eudicotyledons</taxon>
        <taxon>Gunneridae</taxon>
        <taxon>Pentapetalae</taxon>
        <taxon>asterids</taxon>
        <taxon>lamiids</taxon>
        <taxon>Solanales</taxon>
        <taxon>Solanaceae</taxon>
        <taxon>Solanoideae</taxon>
        <taxon>Solaneae</taxon>
        <taxon>Solanum</taxon>
        <taxon>Solanum subgen. Lycopersicon</taxon>
    </lineage>
</organism>
<protein>
    <submittedName>
        <fullName evidence="2">Uncharacterized protein</fullName>
    </submittedName>
</protein>
<feature type="region of interest" description="Disordered" evidence="1">
    <location>
        <begin position="1"/>
        <end position="26"/>
    </location>
</feature>
<keyword evidence="3" id="KW-1185">Reference proteome</keyword>
<sequence>MAPIHASQGREPTTGNVRARSQRKETKECRVLGCPLTLMRLGQLGLNFGDVRGRRQVMRVALILYPVRKTNRRIDTNVSEFLARKKTNMGRAERIWS</sequence>
<evidence type="ECO:0000256" key="1">
    <source>
        <dbReference type="SAM" id="MobiDB-lite"/>
    </source>
</evidence>
<dbReference type="Gramene" id="Solyc08g023370.1.1">
    <property type="protein sequence ID" value="Solyc08g023370.1.1.1"/>
    <property type="gene ID" value="Solyc08g023370.1"/>
</dbReference>
<reference evidence="2" key="2">
    <citation type="submission" date="2019-01" db="UniProtKB">
        <authorList>
            <consortium name="EnsemblPlants"/>
        </authorList>
    </citation>
    <scope>IDENTIFICATION</scope>
    <source>
        <strain evidence="2">cv. Heinz 1706</strain>
    </source>
</reference>
<dbReference type="EnsemblPlants" id="Solyc08g023370.1.1">
    <property type="protein sequence ID" value="Solyc08g023370.1.1.1"/>
    <property type="gene ID" value="Solyc08g023370.1"/>
</dbReference>
<dbReference type="PaxDb" id="4081-Solyc08g023370.1.1"/>
<dbReference type="Proteomes" id="UP000004994">
    <property type="component" value="Chromosome 8"/>
</dbReference>
<dbReference type="InParanoid" id="A0A3Q7IGV9"/>
<evidence type="ECO:0000313" key="2">
    <source>
        <dbReference type="EnsemblPlants" id="Solyc08g023370.1.1.1"/>
    </source>
</evidence>
<reference evidence="2" key="1">
    <citation type="journal article" date="2012" name="Nature">
        <title>The tomato genome sequence provides insights into fleshy fruit evolution.</title>
        <authorList>
            <consortium name="Tomato Genome Consortium"/>
        </authorList>
    </citation>
    <scope>NUCLEOTIDE SEQUENCE [LARGE SCALE GENOMIC DNA]</scope>
    <source>
        <strain evidence="2">cv. Heinz 1706</strain>
    </source>
</reference>
<accession>A0A3Q7IGV9</accession>
<proteinExistence type="predicted"/>
<evidence type="ECO:0000313" key="3">
    <source>
        <dbReference type="Proteomes" id="UP000004994"/>
    </source>
</evidence>
<dbReference type="AlphaFoldDB" id="A0A3Q7IGV9"/>
<name>A0A3Q7IGV9_SOLLC</name>